<organism evidence="1 2">
    <name type="scientific">Streptomyces tendae</name>
    <dbReference type="NCBI Taxonomy" id="1932"/>
    <lineage>
        <taxon>Bacteria</taxon>
        <taxon>Bacillati</taxon>
        <taxon>Actinomycetota</taxon>
        <taxon>Actinomycetes</taxon>
        <taxon>Kitasatosporales</taxon>
        <taxon>Streptomycetaceae</taxon>
        <taxon>Streptomyces</taxon>
    </lineage>
</organism>
<proteinExistence type="predicted"/>
<name>A0ABW7SF58_STRTE</name>
<reference evidence="1 2" key="1">
    <citation type="submission" date="2024-10" db="EMBL/GenBank/DDBJ databases">
        <authorList>
            <person name="Wannawong T."/>
            <person name="Kuncharoen N."/>
            <person name="Mhuantong W."/>
        </authorList>
    </citation>
    <scope>NUCLEOTIDE SEQUENCE [LARGE SCALE GENOMIC DNA]</scope>
    <source>
        <strain evidence="1 2">CALK1-4</strain>
    </source>
</reference>
<protein>
    <submittedName>
        <fullName evidence="1">Uncharacterized protein</fullName>
    </submittedName>
</protein>
<dbReference type="RefSeq" id="WP_161377685.1">
    <property type="nucleotide sequence ID" value="NZ_JBIQWK010000019.1"/>
</dbReference>
<dbReference type="EMBL" id="JBIQWK010000019">
    <property type="protein sequence ID" value="MFI0577448.1"/>
    <property type="molecule type" value="Genomic_DNA"/>
</dbReference>
<accession>A0ABW7SF58</accession>
<dbReference type="Proteomes" id="UP001610810">
    <property type="component" value="Unassembled WGS sequence"/>
</dbReference>
<evidence type="ECO:0000313" key="2">
    <source>
        <dbReference type="Proteomes" id="UP001610810"/>
    </source>
</evidence>
<evidence type="ECO:0000313" key="1">
    <source>
        <dbReference type="EMBL" id="MFI0577448.1"/>
    </source>
</evidence>
<sequence>MSELEILQMATPAAQALLSCMVSDAWQATKGKFAKLLGRDIEGEVQIVESDLEESRRGILENSSVSSEVTTEVWKARFRQALIANPEMADDLRALLNELGVNADASNGNVSQTAVARDNSVVFQQASGVQKYYGSTKNNE</sequence>
<comment type="caution">
    <text evidence="1">The sequence shown here is derived from an EMBL/GenBank/DDBJ whole genome shotgun (WGS) entry which is preliminary data.</text>
</comment>
<gene>
    <name evidence="1" type="ORF">ACH3YB_38105</name>
</gene>
<keyword evidence="2" id="KW-1185">Reference proteome</keyword>